<evidence type="ECO:0000313" key="1">
    <source>
        <dbReference type="EMBL" id="MEQ2183205.1"/>
    </source>
</evidence>
<protein>
    <recommendedName>
        <fullName evidence="3">Recombination activating protein 2</fullName>
    </recommendedName>
</protein>
<dbReference type="EMBL" id="JAHRIO010074707">
    <property type="protein sequence ID" value="MEQ2183205.1"/>
    <property type="molecule type" value="Genomic_DNA"/>
</dbReference>
<organism evidence="1 2">
    <name type="scientific">Goodea atripinnis</name>
    <dbReference type="NCBI Taxonomy" id="208336"/>
    <lineage>
        <taxon>Eukaryota</taxon>
        <taxon>Metazoa</taxon>
        <taxon>Chordata</taxon>
        <taxon>Craniata</taxon>
        <taxon>Vertebrata</taxon>
        <taxon>Euteleostomi</taxon>
        <taxon>Actinopterygii</taxon>
        <taxon>Neopterygii</taxon>
        <taxon>Teleostei</taxon>
        <taxon>Neoteleostei</taxon>
        <taxon>Acanthomorphata</taxon>
        <taxon>Ovalentaria</taxon>
        <taxon>Atherinomorphae</taxon>
        <taxon>Cyprinodontiformes</taxon>
        <taxon>Goodeidae</taxon>
        <taxon>Goodea</taxon>
    </lineage>
</organism>
<name>A0ABV0PIF1_9TELE</name>
<comment type="caution">
    <text evidence="1">The sequence shown here is derived from an EMBL/GenBank/DDBJ whole genome shotgun (WGS) entry which is preliminary data.</text>
</comment>
<proteinExistence type="predicted"/>
<evidence type="ECO:0000313" key="2">
    <source>
        <dbReference type="Proteomes" id="UP001476798"/>
    </source>
</evidence>
<evidence type="ECO:0008006" key="3">
    <source>
        <dbReference type="Google" id="ProtNLM"/>
    </source>
</evidence>
<keyword evidence="2" id="KW-1185">Reference proteome</keyword>
<dbReference type="Proteomes" id="UP001476798">
    <property type="component" value="Unassembled WGS sequence"/>
</dbReference>
<sequence>VYKRPHPGCNASATKCTGSRGQVLWAYEMEAMVEAYKRIIQNRSCFCLGCSETTIVVYKLRARNGLPPGLCVYRRPLVHVGCLSERPLLVIDQFNLSASYEGLPGAILISVFPEREQYSAMHVIHSELAMSGSEYGNRLFGEAKALEIVDVRVQAPPGHASQRRGQCHRSTLEKFHQEHVLRCDSETQGTVGHHVV</sequence>
<accession>A0ABV0PIF1</accession>
<reference evidence="1 2" key="1">
    <citation type="submission" date="2021-06" db="EMBL/GenBank/DDBJ databases">
        <authorList>
            <person name="Palmer J.M."/>
        </authorList>
    </citation>
    <scope>NUCLEOTIDE SEQUENCE [LARGE SCALE GENOMIC DNA]</scope>
    <source>
        <strain evidence="1 2">GA_2019</strain>
        <tissue evidence="1">Muscle</tissue>
    </source>
</reference>
<gene>
    <name evidence="1" type="ORF">GOODEAATRI_030298</name>
</gene>
<feature type="non-terminal residue" evidence="1">
    <location>
        <position position="1"/>
    </location>
</feature>